<dbReference type="GO" id="GO:0034361">
    <property type="term" value="C:very-low-density lipoprotein particle"/>
    <property type="evidence" value="ECO:0007669"/>
    <property type="project" value="TreeGrafter"/>
</dbReference>
<dbReference type="PANTHER" id="PTHR13769:SF6">
    <property type="entry name" value="APOLIPOPROTEIN B-100"/>
    <property type="match status" value="1"/>
</dbReference>
<dbReference type="GO" id="GO:0034362">
    <property type="term" value="C:low-density lipoprotein particle"/>
    <property type="evidence" value="ECO:0007669"/>
    <property type="project" value="TreeGrafter"/>
</dbReference>
<keyword evidence="2" id="KW-1185">Reference proteome</keyword>
<dbReference type="GO" id="GO:0042953">
    <property type="term" value="P:lipoprotein transport"/>
    <property type="evidence" value="ECO:0007669"/>
    <property type="project" value="TreeGrafter"/>
</dbReference>
<comment type="caution">
    <text evidence="1">The sequence shown here is derived from an EMBL/GenBank/DDBJ whole genome shotgun (WGS) entry which is preliminary data.</text>
</comment>
<dbReference type="GO" id="GO:0030301">
    <property type="term" value="P:cholesterol transport"/>
    <property type="evidence" value="ECO:0007669"/>
    <property type="project" value="TreeGrafter"/>
</dbReference>
<dbReference type="Proteomes" id="UP001174136">
    <property type="component" value="Unassembled WGS sequence"/>
</dbReference>
<evidence type="ECO:0000313" key="2">
    <source>
        <dbReference type="Proteomes" id="UP001174136"/>
    </source>
</evidence>
<sequence length="455" mass="51638">MYFHSKYNYLFVFRVSHHIVNVDITSPTFADVSFRYASRKDGITASMSSPSSGFLGLYLQRRSLSQLHGKLFSRYLTNPGKDIDILSVKATLKNSERLSMHTSWNIEFLHDFIEGLKDRLPAITEAVLKLINKYHTAHFGFDLNRGGMKLKNTLTNAIDQVHQDVAVSVNALQELIEQLGSQPKYKQAFDNIMTINVLVRNSVSDKIGQLSKHGEQVVEDTLDAIFTFLRNIKLSLPGFDEKLTGLEMYQQAHHSISMGIDRAIQRFARLMNAIWNTVTSNIRGIEFTIPGTDIVVSGQQILEELMSAWKSLLDQKAQAVQIWSEMSLEKLFQSISDVLQMCMNKLKNPELASQIDGIYTGGKNILKSSKQLIENANKHLSQYKDLAKLNIQEVFNGMSMKRVNSDLEDLISIFQSHLYGGLGECISLLEEVIQDTESYVRFSRKKLDIYIPLPM</sequence>
<dbReference type="GO" id="GO:0050750">
    <property type="term" value="F:low-density lipoprotein particle receptor binding"/>
    <property type="evidence" value="ECO:0007669"/>
    <property type="project" value="TreeGrafter"/>
</dbReference>
<proteinExistence type="predicted"/>
<accession>A0AA47N4M6</accession>
<reference evidence="1" key="1">
    <citation type="journal article" date="2023" name="Front. Mar. Sci.">
        <title>A new Merluccius polli reference genome to investigate the effects of global change in West African waters.</title>
        <authorList>
            <person name="Mateo J.L."/>
            <person name="Blanco-Fernandez C."/>
            <person name="Garcia-Vazquez E."/>
            <person name="Machado-Schiaffino G."/>
        </authorList>
    </citation>
    <scope>NUCLEOTIDE SEQUENCE</scope>
    <source>
        <strain evidence="1">C29</strain>
        <tissue evidence="1">Fin</tissue>
    </source>
</reference>
<protein>
    <submittedName>
        <fullName evidence="1">Apolipoprotein B-100</fullName>
    </submittedName>
</protein>
<dbReference type="InterPro" id="IPR016024">
    <property type="entry name" value="ARM-type_fold"/>
</dbReference>
<name>A0AA47N4M6_MERPO</name>
<gene>
    <name evidence="1" type="primary">APOB_5</name>
    <name evidence="1" type="ORF">N1851_006327</name>
</gene>
<dbReference type="GO" id="GO:0120020">
    <property type="term" value="F:cholesterol transfer activity"/>
    <property type="evidence" value="ECO:0007669"/>
    <property type="project" value="TreeGrafter"/>
</dbReference>
<dbReference type="InterPro" id="IPR052418">
    <property type="entry name" value="Apolipoprotein_B"/>
</dbReference>
<dbReference type="GO" id="GO:0034359">
    <property type="term" value="C:mature chylomicron"/>
    <property type="evidence" value="ECO:0007669"/>
    <property type="project" value="TreeGrafter"/>
</dbReference>
<organism evidence="1 2">
    <name type="scientific">Merluccius polli</name>
    <name type="common">Benguela hake</name>
    <name type="synonym">Merluccius cadenati</name>
    <dbReference type="NCBI Taxonomy" id="89951"/>
    <lineage>
        <taxon>Eukaryota</taxon>
        <taxon>Metazoa</taxon>
        <taxon>Chordata</taxon>
        <taxon>Craniata</taxon>
        <taxon>Vertebrata</taxon>
        <taxon>Euteleostomi</taxon>
        <taxon>Actinopterygii</taxon>
        <taxon>Neopterygii</taxon>
        <taxon>Teleostei</taxon>
        <taxon>Neoteleostei</taxon>
        <taxon>Acanthomorphata</taxon>
        <taxon>Zeiogadaria</taxon>
        <taxon>Gadariae</taxon>
        <taxon>Gadiformes</taxon>
        <taxon>Gadoidei</taxon>
        <taxon>Merlucciidae</taxon>
        <taxon>Merluccius</taxon>
    </lineage>
</organism>
<dbReference type="PANTHER" id="PTHR13769">
    <property type="entry name" value="APOLIPOPROTEIN B"/>
    <property type="match status" value="1"/>
</dbReference>
<evidence type="ECO:0000313" key="1">
    <source>
        <dbReference type="EMBL" id="KAK0152277.1"/>
    </source>
</evidence>
<dbReference type="EMBL" id="JAOPHQ010001133">
    <property type="protein sequence ID" value="KAK0152277.1"/>
    <property type="molecule type" value="Genomic_DNA"/>
</dbReference>
<dbReference type="GO" id="GO:0006642">
    <property type="term" value="P:triglyceride mobilization"/>
    <property type="evidence" value="ECO:0007669"/>
    <property type="project" value="TreeGrafter"/>
</dbReference>
<dbReference type="AlphaFoldDB" id="A0AA47N4M6"/>
<dbReference type="SUPFAM" id="SSF48371">
    <property type="entry name" value="ARM repeat"/>
    <property type="match status" value="1"/>
</dbReference>
<dbReference type="GO" id="GO:0042632">
    <property type="term" value="P:cholesterol homeostasis"/>
    <property type="evidence" value="ECO:0007669"/>
    <property type="project" value="TreeGrafter"/>
</dbReference>